<dbReference type="Proteomes" id="UP000789508">
    <property type="component" value="Unassembled WGS sequence"/>
</dbReference>
<sequence length="47" mass="5260">AEIDHLILQPGDLDYGHYSMAPAGVEPATFLLRTTRSKPLFHIRVIV</sequence>
<comment type="caution">
    <text evidence="1">The sequence shown here is derived from an EMBL/GenBank/DDBJ whole genome shotgun (WGS) entry which is preliminary data.</text>
</comment>
<evidence type="ECO:0000313" key="1">
    <source>
        <dbReference type="EMBL" id="CAG8680373.1"/>
    </source>
</evidence>
<protein>
    <submittedName>
        <fullName evidence="1">4004_t:CDS:1</fullName>
    </submittedName>
</protein>
<keyword evidence="2" id="KW-1185">Reference proteome</keyword>
<reference evidence="1" key="1">
    <citation type="submission" date="2021-06" db="EMBL/GenBank/DDBJ databases">
        <authorList>
            <person name="Kallberg Y."/>
            <person name="Tangrot J."/>
            <person name="Rosling A."/>
        </authorList>
    </citation>
    <scope>NUCLEOTIDE SEQUENCE</scope>
    <source>
        <strain evidence="1">FL130A</strain>
    </source>
</reference>
<name>A0A9N9EPS7_9GLOM</name>
<proteinExistence type="predicted"/>
<dbReference type="AlphaFoldDB" id="A0A9N9EPS7"/>
<accession>A0A9N9EPS7</accession>
<organism evidence="1 2">
    <name type="scientific">Ambispora leptoticha</name>
    <dbReference type="NCBI Taxonomy" id="144679"/>
    <lineage>
        <taxon>Eukaryota</taxon>
        <taxon>Fungi</taxon>
        <taxon>Fungi incertae sedis</taxon>
        <taxon>Mucoromycota</taxon>
        <taxon>Glomeromycotina</taxon>
        <taxon>Glomeromycetes</taxon>
        <taxon>Archaeosporales</taxon>
        <taxon>Ambisporaceae</taxon>
        <taxon>Ambispora</taxon>
    </lineage>
</organism>
<dbReference type="EMBL" id="CAJVPS010014055">
    <property type="protein sequence ID" value="CAG8680373.1"/>
    <property type="molecule type" value="Genomic_DNA"/>
</dbReference>
<evidence type="ECO:0000313" key="2">
    <source>
        <dbReference type="Proteomes" id="UP000789508"/>
    </source>
</evidence>
<feature type="non-terminal residue" evidence="1">
    <location>
        <position position="1"/>
    </location>
</feature>
<gene>
    <name evidence="1" type="ORF">ALEPTO_LOCUS10838</name>
</gene>